<keyword evidence="2" id="KW-1185">Reference proteome</keyword>
<dbReference type="AlphaFoldDB" id="A0A7J8KAT6"/>
<gene>
    <name evidence="1" type="ORF">HJG63_007825</name>
</gene>
<organism evidence="1 2">
    <name type="scientific">Rousettus aegyptiacus</name>
    <name type="common">Egyptian fruit bat</name>
    <name type="synonym">Pteropus aegyptiacus</name>
    <dbReference type="NCBI Taxonomy" id="9407"/>
    <lineage>
        <taxon>Eukaryota</taxon>
        <taxon>Metazoa</taxon>
        <taxon>Chordata</taxon>
        <taxon>Craniata</taxon>
        <taxon>Vertebrata</taxon>
        <taxon>Euteleostomi</taxon>
        <taxon>Mammalia</taxon>
        <taxon>Eutheria</taxon>
        <taxon>Laurasiatheria</taxon>
        <taxon>Chiroptera</taxon>
        <taxon>Yinpterochiroptera</taxon>
        <taxon>Pteropodoidea</taxon>
        <taxon>Pteropodidae</taxon>
        <taxon>Rousettinae</taxon>
        <taxon>Rousettus</taxon>
    </lineage>
</organism>
<evidence type="ECO:0000313" key="2">
    <source>
        <dbReference type="Proteomes" id="UP000593571"/>
    </source>
</evidence>
<evidence type="ECO:0000313" key="1">
    <source>
        <dbReference type="EMBL" id="KAF6505948.1"/>
    </source>
</evidence>
<dbReference type="Proteomes" id="UP000593571">
    <property type="component" value="Unassembled WGS sequence"/>
</dbReference>
<accession>A0A7J8KAT6</accession>
<reference evidence="1 2" key="1">
    <citation type="journal article" date="2020" name="Nature">
        <title>Six reference-quality genomes reveal evolution of bat adaptations.</title>
        <authorList>
            <person name="Jebb D."/>
            <person name="Huang Z."/>
            <person name="Pippel M."/>
            <person name="Hughes G.M."/>
            <person name="Lavrichenko K."/>
            <person name="Devanna P."/>
            <person name="Winkler S."/>
            <person name="Jermiin L.S."/>
            <person name="Skirmuntt E.C."/>
            <person name="Katzourakis A."/>
            <person name="Burkitt-Gray L."/>
            <person name="Ray D.A."/>
            <person name="Sullivan K.A.M."/>
            <person name="Roscito J.G."/>
            <person name="Kirilenko B.M."/>
            <person name="Davalos L.M."/>
            <person name="Corthals A.P."/>
            <person name="Power M.L."/>
            <person name="Jones G."/>
            <person name="Ransome R.D."/>
            <person name="Dechmann D.K.N."/>
            <person name="Locatelli A.G."/>
            <person name="Puechmaille S.J."/>
            <person name="Fedrigo O."/>
            <person name="Jarvis E.D."/>
            <person name="Hiller M."/>
            <person name="Vernes S.C."/>
            <person name="Myers E.W."/>
            <person name="Teeling E.C."/>
        </authorList>
    </citation>
    <scope>NUCLEOTIDE SEQUENCE [LARGE SCALE GENOMIC DNA]</scope>
    <source>
        <strain evidence="1">MRouAeg1</strain>
        <tissue evidence="1">Muscle</tissue>
    </source>
</reference>
<name>A0A7J8KAT6_ROUAE</name>
<protein>
    <submittedName>
        <fullName evidence="1">Uncharacterized protein</fullName>
    </submittedName>
</protein>
<comment type="caution">
    <text evidence="1">The sequence shown here is derived from an EMBL/GenBank/DDBJ whole genome shotgun (WGS) entry which is preliminary data.</text>
</comment>
<proteinExistence type="predicted"/>
<sequence length="134" mass="14388">MMGPCSLTKGLIFPGSKATPPSLNPELGLLWAQHGCACEGNHTGERNLHLLRGRDWLGASARWKARMFWQTSSTLVGKLASKDKGLGLPKKFMPMPGRVPGTGFQRACLTEMSPGNSRANRASAPLASGLNSWL</sequence>
<dbReference type="EMBL" id="JACASE010000001">
    <property type="protein sequence ID" value="KAF6505948.1"/>
    <property type="molecule type" value="Genomic_DNA"/>
</dbReference>